<keyword evidence="3" id="KW-1185">Reference proteome</keyword>
<evidence type="ECO:0000313" key="3">
    <source>
        <dbReference type="Proteomes" id="UP001521150"/>
    </source>
</evidence>
<accession>A0ABS8Z9A1</accession>
<dbReference type="InterPro" id="IPR038740">
    <property type="entry name" value="BioF2-like_GNAT_dom"/>
</dbReference>
<dbReference type="Proteomes" id="UP001521150">
    <property type="component" value="Unassembled WGS sequence"/>
</dbReference>
<dbReference type="RefSeq" id="WP_233723547.1">
    <property type="nucleotide sequence ID" value="NZ_JAJVCN010000001.1"/>
</dbReference>
<dbReference type="CDD" id="cd04301">
    <property type="entry name" value="NAT_SF"/>
    <property type="match status" value="1"/>
</dbReference>
<dbReference type="EMBL" id="JAJVCN010000001">
    <property type="protein sequence ID" value="MCE7002427.1"/>
    <property type="molecule type" value="Genomic_DNA"/>
</dbReference>
<dbReference type="PROSITE" id="PS51186">
    <property type="entry name" value="GNAT"/>
    <property type="match status" value="1"/>
</dbReference>
<organism evidence="2 3">
    <name type="scientific">Kibdelosporangium philippinense</name>
    <dbReference type="NCBI Taxonomy" id="211113"/>
    <lineage>
        <taxon>Bacteria</taxon>
        <taxon>Bacillati</taxon>
        <taxon>Actinomycetota</taxon>
        <taxon>Actinomycetes</taxon>
        <taxon>Pseudonocardiales</taxon>
        <taxon>Pseudonocardiaceae</taxon>
        <taxon>Kibdelosporangium</taxon>
    </lineage>
</organism>
<reference evidence="2 3" key="1">
    <citation type="submission" date="2021-12" db="EMBL/GenBank/DDBJ databases">
        <title>Genome sequence of Kibdelosporangium philippinense ATCC 49844.</title>
        <authorList>
            <person name="Fedorov E.A."/>
            <person name="Omeragic M."/>
            <person name="Shalygina K.F."/>
            <person name="Maclea K.S."/>
        </authorList>
    </citation>
    <scope>NUCLEOTIDE SEQUENCE [LARGE SCALE GENOMIC DNA]</scope>
    <source>
        <strain evidence="2 3">ATCC 49844</strain>
    </source>
</reference>
<name>A0ABS8Z9A1_9PSEU</name>
<feature type="domain" description="N-acetyltransferase" evidence="1">
    <location>
        <begin position="95"/>
        <end position="250"/>
    </location>
</feature>
<protein>
    <submittedName>
        <fullName evidence="2">GNAT family N-acetyltransferase</fullName>
    </submittedName>
</protein>
<proteinExistence type="predicted"/>
<evidence type="ECO:0000259" key="1">
    <source>
        <dbReference type="PROSITE" id="PS51186"/>
    </source>
</evidence>
<sequence>MRVVFSECAPNYETYLAPYQVLGFLDEGESPATAFSQGMLPGNRELTRFYLTRSVRIDLGEYSESKRERYVRRQCSTLRLDVFPKAELAETDSWVKMCLGYMNESPQWESRRARPFEPEDVTTRFDMALATHLLTLTDTSDGTPVALAILYVEPPIAYYVMAFYDARYRNVSIGWHLMSRAIGEMQRQGLSHVYLGTCYYEGALYKTRFAGLEFFDGIGWSDDRDRLRFLLSQQDKLNGRHMFEYPPYLEANGPIKADDAVMRLL</sequence>
<dbReference type="Pfam" id="PF13480">
    <property type="entry name" value="Acetyltransf_6"/>
    <property type="match status" value="1"/>
</dbReference>
<dbReference type="Gene3D" id="3.40.630.30">
    <property type="match status" value="1"/>
</dbReference>
<gene>
    <name evidence="2" type="ORF">LWC34_06210</name>
</gene>
<dbReference type="InterPro" id="IPR000182">
    <property type="entry name" value="GNAT_dom"/>
</dbReference>
<comment type="caution">
    <text evidence="2">The sequence shown here is derived from an EMBL/GenBank/DDBJ whole genome shotgun (WGS) entry which is preliminary data.</text>
</comment>
<dbReference type="InterPro" id="IPR016181">
    <property type="entry name" value="Acyl_CoA_acyltransferase"/>
</dbReference>
<evidence type="ECO:0000313" key="2">
    <source>
        <dbReference type="EMBL" id="MCE7002427.1"/>
    </source>
</evidence>
<dbReference type="SUPFAM" id="SSF55729">
    <property type="entry name" value="Acyl-CoA N-acyltransferases (Nat)"/>
    <property type="match status" value="1"/>
</dbReference>